<dbReference type="GeneID" id="29774484"/>
<dbReference type="EMBL" id="LVLB01000003">
    <property type="protein sequence ID" value="KYO03634.1"/>
    <property type="molecule type" value="Genomic_DNA"/>
</dbReference>
<organism evidence="3 4">
    <name type="scientific">Plasmodium gaboni</name>
    <dbReference type="NCBI Taxonomy" id="647221"/>
    <lineage>
        <taxon>Eukaryota</taxon>
        <taxon>Sar</taxon>
        <taxon>Alveolata</taxon>
        <taxon>Apicomplexa</taxon>
        <taxon>Aconoidasida</taxon>
        <taxon>Haemosporida</taxon>
        <taxon>Plasmodiidae</taxon>
        <taxon>Plasmodium</taxon>
        <taxon>Plasmodium (Laverania)</taxon>
    </lineage>
</organism>
<feature type="region of interest" description="Disordered" evidence="1">
    <location>
        <begin position="52"/>
        <end position="74"/>
    </location>
</feature>
<dbReference type="RefSeq" id="XP_018643858.1">
    <property type="nucleotide sequence ID" value="XM_018783868.1"/>
</dbReference>
<accession>A0A151LWS3</accession>
<sequence>MIHAYVKIFYIAVLFGLIVLHQNVFAQKQPYEEKNEDNKLKTRTLSYLRENKEDEPNKIEPNKIEPNKIEPNKIEPNKIEQPNIIQDENQTNTQLRNQQIQINNTIDEIIQNSDGDEKLQRLNSTSWLINNMEAPEEVKQRLRGLAQSYIYNEDDTQKRRIIKEIYNYSVKEENDDIRKMFLKILKCRNLNNTEPQEYHLPLEGTWHLCCLFA</sequence>
<name>A0A151LWS3_9APIC</name>
<evidence type="ECO:0000313" key="3">
    <source>
        <dbReference type="EMBL" id="KYO03634.1"/>
    </source>
</evidence>
<feature type="chain" id="PRO_5007584548" evidence="2">
    <location>
        <begin position="27"/>
        <end position="213"/>
    </location>
</feature>
<evidence type="ECO:0000256" key="2">
    <source>
        <dbReference type="SAM" id="SignalP"/>
    </source>
</evidence>
<dbReference type="KEGG" id="pgab:PGSY75_0220500"/>
<dbReference type="Proteomes" id="UP000076004">
    <property type="component" value="Chromosome 2"/>
</dbReference>
<evidence type="ECO:0000313" key="4">
    <source>
        <dbReference type="Proteomes" id="UP000076004"/>
    </source>
</evidence>
<reference evidence="3 4" key="1">
    <citation type="journal article" date="2016" name="Nat. Commun.">
        <title>Genomes of cryptic chimpanzee Plasmodium species reveal key evolutionary events leading to human malaria.</title>
        <authorList>
            <person name="Sundararaman S.A."/>
            <person name="Plenderleith L.J."/>
            <person name="Liu W."/>
            <person name="Loy D.E."/>
            <person name="Learn G.H."/>
            <person name="Li Y."/>
            <person name="Shaw K.S."/>
            <person name="Ayouba A."/>
            <person name="Peeters M."/>
            <person name="Speede S."/>
            <person name="Shaw G.M."/>
            <person name="Bushman F.D."/>
            <person name="Brisson D."/>
            <person name="Rayner J.C."/>
            <person name="Sharp P.M."/>
            <person name="Hahn B.H."/>
        </authorList>
    </citation>
    <scope>NUCLEOTIDE SEQUENCE [LARGE SCALE GENOMIC DNA]</scope>
    <source>
        <strain evidence="3 4">SY75</strain>
    </source>
</reference>
<evidence type="ECO:0000256" key="1">
    <source>
        <dbReference type="SAM" id="MobiDB-lite"/>
    </source>
</evidence>
<dbReference type="VEuPathDB" id="PlasmoDB:PGSY75_0220500"/>
<dbReference type="AlphaFoldDB" id="A0A151LWS3"/>
<feature type="signal peptide" evidence="2">
    <location>
        <begin position="1"/>
        <end position="26"/>
    </location>
</feature>
<protein>
    <submittedName>
        <fullName evidence="3">Exported protein (Hyp2)</fullName>
    </submittedName>
</protein>
<keyword evidence="2" id="KW-0732">Signal</keyword>
<comment type="caution">
    <text evidence="3">The sequence shown here is derived from an EMBL/GenBank/DDBJ whole genome shotgun (WGS) entry which is preliminary data.</text>
</comment>
<gene>
    <name evidence="3" type="ORF">PGSY75_0220500</name>
</gene>
<proteinExistence type="predicted"/>